<dbReference type="EC" id="2.7.13.3" evidence="2"/>
<evidence type="ECO:0000259" key="8">
    <source>
        <dbReference type="PROSITE" id="PS50112"/>
    </source>
</evidence>
<evidence type="ECO:0000256" key="5">
    <source>
        <dbReference type="ARBA" id="ARBA00022777"/>
    </source>
</evidence>
<dbReference type="SUPFAM" id="SSF55874">
    <property type="entry name" value="ATPase domain of HSP90 chaperone/DNA topoisomerase II/histidine kinase"/>
    <property type="match status" value="1"/>
</dbReference>
<evidence type="ECO:0000256" key="1">
    <source>
        <dbReference type="ARBA" id="ARBA00000085"/>
    </source>
</evidence>
<comment type="catalytic activity">
    <reaction evidence="1">
        <text>ATP + protein L-histidine = ADP + protein N-phospho-L-histidine.</text>
        <dbReference type="EC" id="2.7.13.3"/>
    </reaction>
</comment>
<dbReference type="SMART" id="SM00387">
    <property type="entry name" value="HATPase_c"/>
    <property type="match status" value="1"/>
</dbReference>
<dbReference type="PRINTS" id="PR00344">
    <property type="entry name" value="BCTRLSENSOR"/>
</dbReference>
<dbReference type="PROSITE" id="PS50109">
    <property type="entry name" value="HIS_KIN"/>
    <property type="match status" value="1"/>
</dbReference>
<feature type="domain" description="PAS" evidence="8">
    <location>
        <begin position="1"/>
        <end position="69"/>
    </location>
</feature>
<dbReference type="EMBL" id="LAZR01015336">
    <property type="protein sequence ID" value="KKM13631.1"/>
    <property type="molecule type" value="Genomic_DNA"/>
</dbReference>
<accession>A0A0F9HE17</accession>
<evidence type="ECO:0000259" key="7">
    <source>
        <dbReference type="PROSITE" id="PS50109"/>
    </source>
</evidence>
<dbReference type="InterPro" id="IPR005467">
    <property type="entry name" value="His_kinase_dom"/>
</dbReference>
<sequence>MLDAALQAAKLVVFEYNFYNDLITGNDALRELFEFDTEKPIKLNDIDQKLHPEDKSKWKSILKKGIKTGEFHEEFRLQLKNGTKHIRVTGKIQFDIDKFPQSAIATVLDITEDKQLLYKISESEERFRRIADSAPVTIWITDGDDKCTYINQTWLEYTGSDLEDCLNDGWLKYIHPEDRRRAMESFLVASEEREAFELEYMVQGKDGSYGWFLNRAHPRFDEDGTFDGFVGVNINITEQKEFSQELKKQVAERTDELEKSNEELVKLNMNLEEYAHVASHDLQEPVRKIRTFNSLLLDKKDDVETVAKYGEKIEKSAERMTNLIRNILDYSRLREGQSGLEFLDLDEILEELESDLELMIEENDVNISSGKLGTIYGVKIQIFQLFANLVRNSIKFNSNKPSISITASTIKGEKIEAGFNAEVETKYKKLTFVDNGIGFANDQRETIFKPFKRLHSRNEYSGTGIGLAICKRIVDFHQGFIDVKSEEGKGSEFSVYFPIESEK</sequence>
<dbReference type="InterPro" id="IPR036097">
    <property type="entry name" value="HisK_dim/P_sf"/>
</dbReference>
<dbReference type="InterPro" id="IPR000014">
    <property type="entry name" value="PAS"/>
</dbReference>
<dbReference type="Pfam" id="PF00512">
    <property type="entry name" value="HisKA"/>
    <property type="match status" value="1"/>
</dbReference>
<dbReference type="Gene3D" id="3.30.565.10">
    <property type="entry name" value="Histidine kinase-like ATPase, C-terminal domain"/>
    <property type="match status" value="1"/>
</dbReference>
<dbReference type="CDD" id="cd00130">
    <property type="entry name" value="PAS"/>
    <property type="match status" value="1"/>
</dbReference>
<feature type="domain" description="Histidine kinase" evidence="7">
    <location>
        <begin position="277"/>
        <end position="501"/>
    </location>
</feature>
<dbReference type="InterPro" id="IPR003661">
    <property type="entry name" value="HisK_dim/P_dom"/>
</dbReference>
<dbReference type="InterPro" id="IPR036890">
    <property type="entry name" value="HATPase_C_sf"/>
</dbReference>
<dbReference type="SMART" id="SM00086">
    <property type="entry name" value="PAC"/>
    <property type="match status" value="2"/>
</dbReference>
<keyword evidence="6" id="KW-0175">Coiled coil</keyword>
<dbReference type="PROSITE" id="PS50112">
    <property type="entry name" value="PAS"/>
    <property type="match status" value="2"/>
</dbReference>
<dbReference type="Pfam" id="PF02518">
    <property type="entry name" value="HATPase_c"/>
    <property type="match status" value="1"/>
</dbReference>
<dbReference type="PANTHER" id="PTHR43304:SF1">
    <property type="entry name" value="PAC DOMAIN-CONTAINING PROTEIN"/>
    <property type="match status" value="1"/>
</dbReference>
<dbReference type="InterPro" id="IPR035965">
    <property type="entry name" value="PAS-like_dom_sf"/>
</dbReference>
<keyword evidence="3" id="KW-0597">Phosphoprotein</keyword>
<evidence type="ECO:0000313" key="10">
    <source>
        <dbReference type="EMBL" id="KKM13631.1"/>
    </source>
</evidence>
<dbReference type="AlphaFoldDB" id="A0A0F9HE17"/>
<dbReference type="NCBIfam" id="TIGR00229">
    <property type="entry name" value="sensory_box"/>
    <property type="match status" value="1"/>
</dbReference>
<protein>
    <recommendedName>
        <fullName evidence="2">histidine kinase</fullName>
        <ecNumber evidence="2">2.7.13.3</ecNumber>
    </recommendedName>
</protein>
<dbReference type="Pfam" id="PF13426">
    <property type="entry name" value="PAS_9"/>
    <property type="match status" value="1"/>
</dbReference>
<dbReference type="InterPro" id="IPR001610">
    <property type="entry name" value="PAC"/>
</dbReference>
<dbReference type="PROSITE" id="PS50113">
    <property type="entry name" value="PAC"/>
    <property type="match status" value="1"/>
</dbReference>
<dbReference type="Gene3D" id="3.30.450.20">
    <property type="entry name" value="PAS domain"/>
    <property type="match status" value="2"/>
</dbReference>
<evidence type="ECO:0000256" key="4">
    <source>
        <dbReference type="ARBA" id="ARBA00022679"/>
    </source>
</evidence>
<reference evidence="10" key="1">
    <citation type="journal article" date="2015" name="Nature">
        <title>Complex archaea that bridge the gap between prokaryotes and eukaryotes.</title>
        <authorList>
            <person name="Spang A."/>
            <person name="Saw J.H."/>
            <person name="Jorgensen S.L."/>
            <person name="Zaremba-Niedzwiedzka K."/>
            <person name="Martijn J."/>
            <person name="Lind A.E."/>
            <person name="van Eijk R."/>
            <person name="Schleper C."/>
            <person name="Guy L."/>
            <person name="Ettema T.J."/>
        </authorList>
    </citation>
    <scope>NUCLEOTIDE SEQUENCE</scope>
</reference>
<feature type="domain" description="PAC" evidence="9">
    <location>
        <begin position="196"/>
        <end position="248"/>
    </location>
</feature>
<dbReference type="InterPro" id="IPR052162">
    <property type="entry name" value="Sensor_kinase/Photoreceptor"/>
</dbReference>
<proteinExistence type="predicted"/>
<keyword evidence="4" id="KW-0808">Transferase</keyword>
<dbReference type="Gene3D" id="1.10.287.130">
    <property type="match status" value="1"/>
</dbReference>
<dbReference type="InterPro" id="IPR003594">
    <property type="entry name" value="HATPase_dom"/>
</dbReference>
<keyword evidence="5" id="KW-0418">Kinase</keyword>
<gene>
    <name evidence="10" type="ORF">LCGC14_1714270</name>
</gene>
<evidence type="ECO:0000256" key="3">
    <source>
        <dbReference type="ARBA" id="ARBA00022553"/>
    </source>
</evidence>
<dbReference type="SUPFAM" id="SSF47384">
    <property type="entry name" value="Homodimeric domain of signal transducing histidine kinase"/>
    <property type="match status" value="1"/>
</dbReference>
<dbReference type="InterPro" id="IPR013655">
    <property type="entry name" value="PAS_fold_3"/>
</dbReference>
<feature type="coiled-coil region" evidence="6">
    <location>
        <begin position="243"/>
        <end position="277"/>
    </location>
</feature>
<feature type="domain" description="PAS" evidence="8">
    <location>
        <begin position="123"/>
        <end position="193"/>
    </location>
</feature>
<organism evidence="10">
    <name type="scientific">marine sediment metagenome</name>
    <dbReference type="NCBI Taxonomy" id="412755"/>
    <lineage>
        <taxon>unclassified sequences</taxon>
        <taxon>metagenomes</taxon>
        <taxon>ecological metagenomes</taxon>
    </lineage>
</organism>
<dbReference type="Pfam" id="PF08447">
    <property type="entry name" value="PAS_3"/>
    <property type="match status" value="1"/>
</dbReference>
<dbReference type="InterPro" id="IPR004358">
    <property type="entry name" value="Sig_transdc_His_kin-like_C"/>
</dbReference>
<dbReference type="InterPro" id="IPR000700">
    <property type="entry name" value="PAS-assoc_C"/>
</dbReference>
<dbReference type="SMART" id="SM00091">
    <property type="entry name" value="PAS"/>
    <property type="match status" value="1"/>
</dbReference>
<dbReference type="SUPFAM" id="SSF55785">
    <property type="entry name" value="PYP-like sensor domain (PAS domain)"/>
    <property type="match status" value="2"/>
</dbReference>
<dbReference type="CDD" id="cd00082">
    <property type="entry name" value="HisKA"/>
    <property type="match status" value="1"/>
</dbReference>
<name>A0A0F9HE17_9ZZZZ</name>
<comment type="caution">
    <text evidence="10">The sequence shown here is derived from an EMBL/GenBank/DDBJ whole genome shotgun (WGS) entry which is preliminary data.</text>
</comment>
<evidence type="ECO:0000256" key="6">
    <source>
        <dbReference type="SAM" id="Coils"/>
    </source>
</evidence>
<dbReference type="FunFam" id="3.30.450.20:FF:000099">
    <property type="entry name" value="Sensory box sensor histidine kinase"/>
    <property type="match status" value="1"/>
</dbReference>
<dbReference type="SMART" id="SM00388">
    <property type="entry name" value="HisKA"/>
    <property type="match status" value="1"/>
</dbReference>
<dbReference type="PANTHER" id="PTHR43304">
    <property type="entry name" value="PHYTOCHROME-LIKE PROTEIN CPH1"/>
    <property type="match status" value="1"/>
</dbReference>
<evidence type="ECO:0000256" key="2">
    <source>
        <dbReference type="ARBA" id="ARBA00012438"/>
    </source>
</evidence>
<evidence type="ECO:0000259" key="9">
    <source>
        <dbReference type="PROSITE" id="PS50113"/>
    </source>
</evidence>
<dbReference type="GO" id="GO:0000155">
    <property type="term" value="F:phosphorelay sensor kinase activity"/>
    <property type="evidence" value="ECO:0007669"/>
    <property type="project" value="InterPro"/>
</dbReference>